<reference evidence="2 3" key="1">
    <citation type="submission" date="2019-12" db="EMBL/GenBank/DDBJ databases">
        <title>Genome sequencing and assembly of endphytes of Porphyra tenera.</title>
        <authorList>
            <person name="Park J.M."/>
            <person name="Shin R."/>
            <person name="Jo S.H."/>
        </authorList>
    </citation>
    <scope>NUCLEOTIDE SEQUENCE [LARGE SCALE GENOMIC DNA]</scope>
    <source>
        <strain evidence="2 3">GPM3</strain>
    </source>
</reference>
<evidence type="ECO:0000313" key="2">
    <source>
        <dbReference type="EMBL" id="QKS25666.1"/>
    </source>
</evidence>
<keyword evidence="1" id="KW-1133">Transmembrane helix</keyword>
<evidence type="ECO:0000256" key="1">
    <source>
        <dbReference type="SAM" id="Phobius"/>
    </source>
</evidence>
<accession>A0AAP9NPD5</accession>
<name>A0AAP9NPD5_9GAMM</name>
<dbReference type="Proteomes" id="UP000509761">
    <property type="component" value="Chromosome"/>
</dbReference>
<protein>
    <submittedName>
        <fullName evidence="2">Uncharacterized protein</fullName>
    </submittedName>
</protein>
<keyword evidence="1" id="KW-0472">Membrane</keyword>
<sequence>MDNTKHVYRSFFNLIMYNVLMGVIPLTFFLITLFFTLRLSLIFVGVAIDRSISLRESLSMTKNCQWSLFFSLALLIALLFIFEYCIGLFSSLIGGQFFSLISFALITPLVNTFIYVFTAIILTILYSNAYQPTVSPQAESAGDAQ</sequence>
<gene>
    <name evidence="2" type="ORF">FX987_03462</name>
</gene>
<dbReference type="EMBL" id="CP054580">
    <property type="protein sequence ID" value="QKS25666.1"/>
    <property type="molecule type" value="Genomic_DNA"/>
</dbReference>
<feature type="transmembrane region" description="Helical" evidence="1">
    <location>
        <begin position="68"/>
        <end position="94"/>
    </location>
</feature>
<evidence type="ECO:0000313" key="3">
    <source>
        <dbReference type="Proteomes" id="UP000509761"/>
    </source>
</evidence>
<feature type="transmembrane region" description="Helical" evidence="1">
    <location>
        <begin position="20"/>
        <end position="48"/>
    </location>
</feature>
<organism evidence="2 3">
    <name type="scientific">Vreelandella titanicae</name>
    <dbReference type="NCBI Taxonomy" id="664683"/>
    <lineage>
        <taxon>Bacteria</taxon>
        <taxon>Pseudomonadati</taxon>
        <taxon>Pseudomonadota</taxon>
        <taxon>Gammaproteobacteria</taxon>
        <taxon>Oceanospirillales</taxon>
        <taxon>Halomonadaceae</taxon>
        <taxon>Vreelandella</taxon>
    </lineage>
</organism>
<dbReference type="AlphaFoldDB" id="A0AAP9NPD5"/>
<feature type="transmembrane region" description="Helical" evidence="1">
    <location>
        <begin position="100"/>
        <end position="126"/>
    </location>
</feature>
<proteinExistence type="predicted"/>
<keyword evidence="3" id="KW-1185">Reference proteome</keyword>
<keyword evidence="1" id="KW-0812">Transmembrane</keyword>